<keyword evidence="11" id="KW-1185">Reference proteome</keyword>
<evidence type="ECO:0000313" key="11">
    <source>
        <dbReference type="Proteomes" id="UP000000787"/>
    </source>
</evidence>
<dbReference type="PANTHER" id="PTHR42933">
    <property type="entry name" value="SLR6095 PROTEIN"/>
    <property type="match status" value="1"/>
</dbReference>
<dbReference type="InterPro" id="IPR029063">
    <property type="entry name" value="SAM-dependent_MTases_sf"/>
</dbReference>
<feature type="domain" description="DNA methylase adenine-specific" evidence="8">
    <location>
        <begin position="170"/>
        <end position="446"/>
    </location>
</feature>
<name>A9B990_HERA2</name>
<keyword evidence="4" id="KW-0808">Transferase</keyword>
<evidence type="ECO:0000313" key="10">
    <source>
        <dbReference type="EMBL" id="ABX07904.1"/>
    </source>
</evidence>
<dbReference type="BioCyc" id="HAUR316274:GHYA-5339-MONOMER"/>
<dbReference type="Pfam" id="PF12161">
    <property type="entry name" value="HsdM_N"/>
    <property type="match status" value="1"/>
</dbReference>
<gene>
    <name evidence="10" type="ordered locus">Haur_5277</name>
</gene>
<dbReference type="GO" id="GO:0008170">
    <property type="term" value="F:N-methyltransferase activity"/>
    <property type="evidence" value="ECO:0007669"/>
    <property type="project" value="InterPro"/>
</dbReference>
<dbReference type="Proteomes" id="UP000000787">
    <property type="component" value="Plasmid pHAU02"/>
</dbReference>
<dbReference type="Pfam" id="PF02384">
    <property type="entry name" value="N6_Mtase"/>
    <property type="match status" value="1"/>
</dbReference>
<dbReference type="Gene3D" id="1.20.1260.30">
    <property type="match status" value="1"/>
</dbReference>
<proteinExistence type="inferred from homology"/>
<dbReference type="KEGG" id="hau:Haur_5277"/>
<dbReference type="PANTHER" id="PTHR42933:SF4">
    <property type="entry name" value="TYPE I RESTRICTION ENZYME ECOKI METHYLASE SUBUNIT"/>
    <property type="match status" value="1"/>
</dbReference>
<comment type="catalytic activity">
    <reaction evidence="7">
        <text>a 2'-deoxyadenosine in DNA + S-adenosyl-L-methionine = an N(6)-methyl-2'-deoxyadenosine in DNA + S-adenosyl-L-homocysteine + H(+)</text>
        <dbReference type="Rhea" id="RHEA:15197"/>
        <dbReference type="Rhea" id="RHEA-COMP:12418"/>
        <dbReference type="Rhea" id="RHEA-COMP:12419"/>
        <dbReference type="ChEBI" id="CHEBI:15378"/>
        <dbReference type="ChEBI" id="CHEBI:57856"/>
        <dbReference type="ChEBI" id="CHEBI:59789"/>
        <dbReference type="ChEBI" id="CHEBI:90615"/>
        <dbReference type="ChEBI" id="CHEBI:90616"/>
        <dbReference type="EC" id="2.1.1.72"/>
    </reaction>
</comment>
<sequence>MVMDTLPKRSTNETLRSNMWRACDILRRDNNVGGVMQYTEHLAWLLFLRFMDMEEKRRVDLALLNEMPYHPVLHGDLSWDFWASPEALERRSAPELIQFVRGRLLPGLATLTGSSLARTIAGIFSDESTGDQNVVRAVPVCASGYNLKDVLEIINSIHFELDSDLFTISLFYEDLLERMSSENRTAGEFHTPRAVIRFMVELMAPQIGETVYDPAYGSAGFLVQAFLFMQPFARTIEEHTSLHEQTFFGIEKKALSALLGTMNMVLHGVNAPKLLRANTLEESMQGDSGQRYDVVLTNPPFGGTEGAHIQQNFAVKANATELLFLQHIIKKLKRTPNARAAIVVPEGTLFRSGAFAEVKQDLLQQFHLFAVFSLPPGTFAPYSDVKTAILFLKRPDSLLIANPLAREETWFYELPLPEGLKKFSKGSRISDSHFDEARHLWQVWSDYLSGNAERPFVYAADLRPHQTSNEPTPIQETFFANKQTSLQLSSINNRQFEPVFARNINAWIETYNDIASRGFDLSARNPHRVEQESRESAFVLTARLLERSRELHSMIQSLHAKLSQGREEVEE</sequence>
<dbReference type="InterPro" id="IPR002052">
    <property type="entry name" value="DNA_methylase_N6_adenine_CS"/>
</dbReference>
<dbReference type="PROSITE" id="PS00092">
    <property type="entry name" value="N6_MTASE"/>
    <property type="match status" value="1"/>
</dbReference>
<evidence type="ECO:0000256" key="1">
    <source>
        <dbReference type="ARBA" id="ARBA00006594"/>
    </source>
</evidence>
<dbReference type="AlphaFoldDB" id="A9B990"/>
<keyword evidence="5" id="KW-0949">S-adenosyl-L-methionine</keyword>
<dbReference type="HOGENOM" id="CLU_018284_4_0_0"/>
<dbReference type="eggNOG" id="COG0286">
    <property type="taxonomic scope" value="Bacteria"/>
</dbReference>
<evidence type="ECO:0000259" key="9">
    <source>
        <dbReference type="Pfam" id="PF12161"/>
    </source>
</evidence>
<dbReference type="REBASE" id="16925">
    <property type="entry name" value="M.HauORF5277P"/>
</dbReference>
<evidence type="ECO:0000256" key="7">
    <source>
        <dbReference type="ARBA" id="ARBA00047942"/>
    </source>
</evidence>
<dbReference type="EMBL" id="CP000877">
    <property type="protein sequence ID" value="ABX07904.1"/>
    <property type="molecule type" value="Genomic_DNA"/>
</dbReference>
<dbReference type="Gene3D" id="3.40.50.150">
    <property type="entry name" value="Vaccinia Virus protein VP39"/>
    <property type="match status" value="1"/>
</dbReference>
<keyword evidence="6" id="KW-0680">Restriction system</keyword>
<dbReference type="SUPFAM" id="SSF53335">
    <property type="entry name" value="S-adenosyl-L-methionine-dependent methyltransferases"/>
    <property type="match status" value="1"/>
</dbReference>
<protein>
    <recommendedName>
        <fullName evidence="2">site-specific DNA-methyltransferase (adenine-specific)</fullName>
        <ecNumber evidence="2">2.1.1.72</ecNumber>
    </recommendedName>
</protein>
<evidence type="ECO:0000256" key="5">
    <source>
        <dbReference type="ARBA" id="ARBA00022691"/>
    </source>
</evidence>
<geneLocation type="plasmid" evidence="10 11">
    <name>pHAU02</name>
</geneLocation>
<evidence type="ECO:0000256" key="2">
    <source>
        <dbReference type="ARBA" id="ARBA00011900"/>
    </source>
</evidence>
<keyword evidence="10" id="KW-0614">Plasmid</keyword>
<organism evidence="10 11">
    <name type="scientific">Herpetosiphon aurantiacus (strain ATCC 23779 / DSM 785 / 114-95)</name>
    <dbReference type="NCBI Taxonomy" id="316274"/>
    <lineage>
        <taxon>Bacteria</taxon>
        <taxon>Bacillati</taxon>
        <taxon>Chloroflexota</taxon>
        <taxon>Chloroflexia</taxon>
        <taxon>Herpetosiphonales</taxon>
        <taxon>Herpetosiphonaceae</taxon>
        <taxon>Herpetosiphon</taxon>
    </lineage>
</organism>
<dbReference type="GO" id="GO:0003677">
    <property type="term" value="F:DNA binding"/>
    <property type="evidence" value="ECO:0007669"/>
    <property type="project" value="InterPro"/>
</dbReference>
<dbReference type="GO" id="GO:0009307">
    <property type="term" value="P:DNA restriction-modification system"/>
    <property type="evidence" value="ECO:0007669"/>
    <property type="project" value="UniProtKB-KW"/>
</dbReference>
<evidence type="ECO:0000256" key="3">
    <source>
        <dbReference type="ARBA" id="ARBA00022603"/>
    </source>
</evidence>
<comment type="similarity">
    <text evidence="1">Belongs to the N(4)/N(6)-methyltransferase family.</text>
</comment>
<evidence type="ECO:0000256" key="4">
    <source>
        <dbReference type="ARBA" id="ARBA00022679"/>
    </source>
</evidence>
<dbReference type="InterPro" id="IPR022749">
    <property type="entry name" value="D12N6_MeTrfase_N"/>
</dbReference>
<reference evidence="10 11" key="1">
    <citation type="journal article" date="2011" name="Stand. Genomic Sci.">
        <title>Complete genome sequence of the filamentous gliding predatory bacterium Herpetosiphon aurantiacus type strain (114-95(T)).</title>
        <authorList>
            <person name="Kiss H."/>
            <person name="Nett M."/>
            <person name="Domin N."/>
            <person name="Martin K."/>
            <person name="Maresca J.A."/>
            <person name="Copeland A."/>
            <person name="Lapidus A."/>
            <person name="Lucas S."/>
            <person name="Berry K.W."/>
            <person name="Glavina Del Rio T."/>
            <person name="Dalin E."/>
            <person name="Tice H."/>
            <person name="Pitluck S."/>
            <person name="Richardson P."/>
            <person name="Bruce D."/>
            <person name="Goodwin L."/>
            <person name="Han C."/>
            <person name="Detter J.C."/>
            <person name="Schmutz J."/>
            <person name="Brettin T."/>
            <person name="Land M."/>
            <person name="Hauser L."/>
            <person name="Kyrpides N.C."/>
            <person name="Ivanova N."/>
            <person name="Goker M."/>
            <person name="Woyke T."/>
            <person name="Klenk H.P."/>
            <person name="Bryant D.A."/>
        </authorList>
    </citation>
    <scope>NUCLEOTIDE SEQUENCE [LARGE SCALE GENOMIC DNA]</scope>
    <source>
        <strain evidence="11">ATCC 23779 / DSM 785 / 114-95</strain>
        <plasmid evidence="10">pHAU02</plasmid>
    </source>
</reference>
<dbReference type="EC" id="2.1.1.72" evidence="2"/>
<evidence type="ECO:0000256" key="6">
    <source>
        <dbReference type="ARBA" id="ARBA00022747"/>
    </source>
</evidence>
<evidence type="ECO:0000259" key="8">
    <source>
        <dbReference type="Pfam" id="PF02384"/>
    </source>
</evidence>
<dbReference type="InterPro" id="IPR051537">
    <property type="entry name" value="DNA_Adenine_Mtase"/>
</dbReference>
<feature type="domain" description="N6 adenine-specific DNA methyltransferase N-terminal" evidence="9">
    <location>
        <begin position="15"/>
        <end position="127"/>
    </location>
</feature>
<dbReference type="GO" id="GO:0032259">
    <property type="term" value="P:methylation"/>
    <property type="evidence" value="ECO:0007669"/>
    <property type="project" value="UniProtKB-KW"/>
</dbReference>
<dbReference type="InterPro" id="IPR003356">
    <property type="entry name" value="DNA_methylase_A-5"/>
</dbReference>
<dbReference type="PRINTS" id="PR00507">
    <property type="entry name" value="N12N6MTFRASE"/>
</dbReference>
<dbReference type="InterPro" id="IPR038333">
    <property type="entry name" value="T1MK-like_N_sf"/>
</dbReference>
<dbReference type="GO" id="GO:0009007">
    <property type="term" value="F:site-specific DNA-methyltransferase (adenine-specific) activity"/>
    <property type="evidence" value="ECO:0007669"/>
    <property type="project" value="UniProtKB-EC"/>
</dbReference>
<keyword evidence="3 10" id="KW-0489">Methyltransferase</keyword>
<dbReference type="InParanoid" id="A9B990"/>
<accession>A9B990</accession>